<feature type="binding site" evidence="8">
    <location>
        <position position="418"/>
    </location>
    <ligand>
        <name>[4Fe-4S] cluster</name>
        <dbReference type="ChEBI" id="CHEBI:49883"/>
        <label>1</label>
    </ligand>
</feature>
<feature type="domain" description="4Fe-4S ferredoxin-type" evidence="10">
    <location>
        <begin position="399"/>
        <end position="428"/>
    </location>
</feature>
<dbReference type="PROSITE" id="PS51379">
    <property type="entry name" value="4FE4S_FER_2"/>
    <property type="match status" value="2"/>
</dbReference>
<evidence type="ECO:0000256" key="2">
    <source>
        <dbReference type="ARBA" id="ARBA00022485"/>
    </source>
</evidence>
<keyword evidence="12" id="KW-1185">Reference proteome</keyword>
<evidence type="ECO:0000256" key="8">
    <source>
        <dbReference type="HAMAP-Rule" id="MF_00461"/>
    </source>
</evidence>
<gene>
    <name evidence="8" type="primary">rnfC</name>
    <name evidence="11" type="ORF">CAL65_21770</name>
</gene>
<feature type="binding site" evidence="8">
    <location>
        <position position="411"/>
    </location>
    <ligand>
        <name>[4Fe-4S] cluster</name>
        <dbReference type="ChEBI" id="CHEBI:49883"/>
        <label>2</label>
    </ligand>
</feature>
<dbReference type="InterPro" id="IPR011538">
    <property type="entry name" value="Nuo51_FMN-bd"/>
</dbReference>
<keyword evidence="7 8" id="KW-0411">Iron-sulfur</keyword>
<dbReference type="Proteomes" id="UP000256763">
    <property type="component" value="Unassembled WGS sequence"/>
</dbReference>
<sequence>MKLWPFRGGLRLPQYKTASSQSAIVPAPIPPRLVIPLQSTWTQEAQVLVAAGERVLTGQPIARTGGEHGVAVHATSSGVIAAIEQHPIPHPSGIPVLCALIDTDGRDEWDTALPAIDDYRHCAPALIRQRSRDSGIVGLGGAAFPSAVKLGASGIRQLVLNGVECEPYITCDDRLMQERPERVVGGLLLMRQALGADECLIAVEDNKPNAFIALQAALAAIGDATIRLVRVPSRYPAGGERQLIYTLTGKEVPSGGLPADIGVLCHNVGTAAAVYEAVVEGRPLISRVVTVTGPAAVRHGNYEVRLGTPMAELIRFSGGYGEQAQRLIMGGPMMGFTIGDDRTPLTQSSNCLLLDGPPQTAAAGTTRACIRCGACHEACPAGLLPQQLYWHTRGKDFEQAEYYGLFDCIECGCCDVVCPSHIPLVQHFRYAKSELWTQQRERQKAELARERYEFRNIRLEREKEEQAKRREAKKAALKKAQSQEGKKAAIQAALARAKQKKTQQSTERND</sequence>
<keyword evidence="5 8" id="KW-0249">Electron transport</keyword>
<keyword evidence="1 8" id="KW-0813">Transport</keyword>
<keyword evidence="3 8" id="KW-0479">Metal-binding</keyword>
<dbReference type="InterPro" id="IPR017896">
    <property type="entry name" value="4Fe4S_Fe-S-bd"/>
</dbReference>
<dbReference type="Gene3D" id="3.10.20.600">
    <property type="match status" value="1"/>
</dbReference>
<evidence type="ECO:0000313" key="11">
    <source>
        <dbReference type="EMBL" id="RFA31669.1"/>
    </source>
</evidence>
<dbReference type="AlphaFoldDB" id="A0A3E0WGU6"/>
<keyword evidence="6 8" id="KW-0408">Iron</keyword>
<feature type="binding site" evidence="8">
    <location>
        <position position="375"/>
    </location>
    <ligand>
        <name>[4Fe-4S] cluster</name>
        <dbReference type="ChEBI" id="CHEBI:49883"/>
        <label>1</label>
    </ligand>
</feature>
<dbReference type="GO" id="GO:0046872">
    <property type="term" value="F:metal ion binding"/>
    <property type="evidence" value="ECO:0007669"/>
    <property type="project" value="UniProtKB-KW"/>
</dbReference>
<dbReference type="SUPFAM" id="SSF46548">
    <property type="entry name" value="alpha-helical ferredoxin"/>
    <property type="match status" value="1"/>
</dbReference>
<dbReference type="InterPro" id="IPR037225">
    <property type="entry name" value="Nuo51_FMN-bd_sf"/>
</dbReference>
<dbReference type="Pfam" id="PF10531">
    <property type="entry name" value="SLBB"/>
    <property type="match status" value="1"/>
</dbReference>
<comment type="subunit">
    <text evidence="8">The complex is composed of six subunits: RnfA, RnfB, RnfC, RnfD, RnfE and RnfG.</text>
</comment>
<dbReference type="Pfam" id="PF13183">
    <property type="entry name" value="Fer4_8"/>
    <property type="match status" value="1"/>
</dbReference>
<dbReference type="EC" id="7.-.-.-" evidence="8"/>
<keyword evidence="8" id="KW-0997">Cell inner membrane</keyword>
<evidence type="ECO:0000313" key="12">
    <source>
        <dbReference type="Proteomes" id="UP000256763"/>
    </source>
</evidence>
<reference evidence="12" key="1">
    <citation type="submission" date="2017-05" db="EMBL/GenBank/DDBJ databases">
        <authorList>
            <person name="Sharma S."/>
            <person name="Sidhu C."/>
            <person name="Pinnaka A.K."/>
        </authorList>
    </citation>
    <scope>NUCLEOTIDE SEQUENCE [LARGE SCALE GENOMIC DNA]</scope>
    <source>
        <strain evidence="12">AK93</strain>
    </source>
</reference>
<keyword evidence="8" id="KW-1003">Cell membrane</keyword>
<dbReference type="NCBIfam" id="NF003454">
    <property type="entry name" value="PRK05035.1"/>
    <property type="match status" value="1"/>
</dbReference>
<dbReference type="Pfam" id="PF13375">
    <property type="entry name" value="RnfC_N"/>
    <property type="match status" value="1"/>
</dbReference>
<dbReference type="InterPro" id="IPR026902">
    <property type="entry name" value="RnfC_N"/>
</dbReference>
<feature type="binding site" evidence="8">
    <location>
        <position position="408"/>
    </location>
    <ligand>
        <name>[4Fe-4S] cluster</name>
        <dbReference type="ChEBI" id="CHEBI:49883"/>
        <label>2</label>
    </ligand>
</feature>
<evidence type="ECO:0000256" key="7">
    <source>
        <dbReference type="ARBA" id="ARBA00023014"/>
    </source>
</evidence>
<feature type="binding site" evidence="8">
    <location>
        <position position="369"/>
    </location>
    <ligand>
        <name>[4Fe-4S] cluster</name>
        <dbReference type="ChEBI" id="CHEBI:49883"/>
        <label>1</label>
    </ligand>
</feature>
<dbReference type="GO" id="GO:0009055">
    <property type="term" value="F:electron transfer activity"/>
    <property type="evidence" value="ECO:0007669"/>
    <property type="project" value="InterPro"/>
</dbReference>
<dbReference type="Gene3D" id="3.30.70.20">
    <property type="match status" value="1"/>
</dbReference>
<evidence type="ECO:0000259" key="10">
    <source>
        <dbReference type="PROSITE" id="PS51379"/>
    </source>
</evidence>
<keyword evidence="8" id="KW-1278">Translocase</keyword>
<keyword evidence="2 8" id="KW-0004">4Fe-4S</keyword>
<feature type="binding site" evidence="8">
    <location>
        <position position="414"/>
    </location>
    <ligand>
        <name>[4Fe-4S] cluster</name>
        <dbReference type="ChEBI" id="CHEBI:49883"/>
        <label>2</label>
    </ligand>
</feature>
<dbReference type="HAMAP" id="MF_00461">
    <property type="entry name" value="RsxC_RnfC"/>
    <property type="match status" value="1"/>
</dbReference>
<dbReference type="Gene3D" id="3.40.50.11540">
    <property type="entry name" value="NADH-ubiquinone oxidoreductase 51kDa subunit"/>
    <property type="match status" value="1"/>
</dbReference>
<evidence type="ECO:0000256" key="4">
    <source>
        <dbReference type="ARBA" id="ARBA00022737"/>
    </source>
</evidence>
<protein>
    <recommendedName>
        <fullName evidence="8">Ion-translocating oxidoreductase complex subunit C</fullName>
        <ecNumber evidence="8">7.-.-.-</ecNumber>
    </recommendedName>
    <alternativeName>
        <fullName evidence="8">Rnf electron transport complex subunit C</fullName>
    </alternativeName>
</protein>
<dbReference type="InterPro" id="IPR019554">
    <property type="entry name" value="Soluble_ligand-bd"/>
</dbReference>
<feature type="binding site" evidence="8">
    <location>
        <position position="372"/>
    </location>
    <ligand>
        <name>[4Fe-4S] cluster</name>
        <dbReference type="ChEBI" id="CHEBI:49883"/>
        <label>1</label>
    </ligand>
</feature>
<dbReference type="PANTHER" id="PTHR43034">
    <property type="entry name" value="ION-TRANSLOCATING OXIDOREDUCTASE COMPLEX SUBUNIT C"/>
    <property type="match status" value="1"/>
</dbReference>
<dbReference type="InterPro" id="IPR017900">
    <property type="entry name" value="4Fe4S_Fe_S_CS"/>
</dbReference>
<evidence type="ECO:0000256" key="9">
    <source>
        <dbReference type="SAM" id="MobiDB-lite"/>
    </source>
</evidence>
<dbReference type="SUPFAM" id="SSF142019">
    <property type="entry name" value="Nqo1 FMN-binding domain-like"/>
    <property type="match status" value="1"/>
</dbReference>
<name>A0A3E0WGU6_9GAMM</name>
<comment type="similarity">
    <text evidence="8">Belongs to the 4Fe4S bacterial-type ferredoxin family. RnfC subfamily.</text>
</comment>
<dbReference type="GO" id="GO:0022900">
    <property type="term" value="P:electron transport chain"/>
    <property type="evidence" value="ECO:0007669"/>
    <property type="project" value="UniProtKB-UniRule"/>
</dbReference>
<dbReference type="NCBIfam" id="TIGR01945">
    <property type="entry name" value="rnfC"/>
    <property type="match status" value="1"/>
</dbReference>
<dbReference type="EMBL" id="NFZW01000043">
    <property type="protein sequence ID" value="RFA31669.1"/>
    <property type="molecule type" value="Genomic_DNA"/>
</dbReference>
<dbReference type="Pfam" id="PF01512">
    <property type="entry name" value="Complex1_51K"/>
    <property type="match status" value="1"/>
</dbReference>
<organism evidence="11 12">
    <name type="scientific">Alkalilimnicola ehrlichii</name>
    <dbReference type="NCBI Taxonomy" id="351052"/>
    <lineage>
        <taxon>Bacteria</taxon>
        <taxon>Pseudomonadati</taxon>
        <taxon>Pseudomonadota</taxon>
        <taxon>Gammaproteobacteria</taxon>
        <taxon>Chromatiales</taxon>
        <taxon>Ectothiorhodospiraceae</taxon>
        <taxon>Alkalilimnicola</taxon>
    </lineage>
</organism>
<comment type="caution">
    <text evidence="11">The sequence shown here is derived from an EMBL/GenBank/DDBJ whole genome shotgun (WGS) entry which is preliminary data.</text>
</comment>
<dbReference type="PANTHER" id="PTHR43034:SF2">
    <property type="entry name" value="ION-TRANSLOCATING OXIDOREDUCTASE COMPLEX SUBUNIT C"/>
    <property type="match status" value="1"/>
</dbReference>
<dbReference type="GO" id="GO:0005886">
    <property type="term" value="C:plasma membrane"/>
    <property type="evidence" value="ECO:0007669"/>
    <property type="project" value="UniProtKB-SubCell"/>
</dbReference>
<proteinExistence type="inferred from homology"/>
<keyword evidence="4 8" id="KW-0677">Repeat</keyword>
<dbReference type="InterPro" id="IPR010208">
    <property type="entry name" value="Ion_transpt_RnfC/RsxC"/>
</dbReference>
<evidence type="ECO:0000256" key="1">
    <source>
        <dbReference type="ARBA" id="ARBA00022448"/>
    </source>
</evidence>
<evidence type="ECO:0000256" key="5">
    <source>
        <dbReference type="ARBA" id="ARBA00022982"/>
    </source>
</evidence>
<accession>A0A3E0WGU6</accession>
<feature type="binding site" evidence="8">
    <location>
        <position position="379"/>
    </location>
    <ligand>
        <name>[4Fe-4S] cluster</name>
        <dbReference type="ChEBI" id="CHEBI:49883"/>
        <label>2</label>
    </ligand>
</feature>
<comment type="cofactor">
    <cofactor evidence="8">
        <name>[4Fe-4S] cluster</name>
        <dbReference type="ChEBI" id="CHEBI:49883"/>
    </cofactor>
    <text evidence="8">Binds 2 [4Fe-4S] clusters per subunit.</text>
</comment>
<evidence type="ECO:0000256" key="6">
    <source>
        <dbReference type="ARBA" id="ARBA00023004"/>
    </source>
</evidence>
<dbReference type="GO" id="GO:0051539">
    <property type="term" value="F:4 iron, 4 sulfur cluster binding"/>
    <property type="evidence" value="ECO:0007669"/>
    <property type="project" value="UniProtKB-KW"/>
</dbReference>
<keyword evidence="8" id="KW-0472">Membrane</keyword>
<comment type="subcellular location">
    <subcellularLocation>
        <location evidence="8">Cell inner membrane</location>
        <topology evidence="8">Peripheral membrane protein</topology>
    </subcellularLocation>
</comment>
<feature type="domain" description="4Fe-4S ferredoxin-type" evidence="10">
    <location>
        <begin position="359"/>
        <end position="389"/>
    </location>
</feature>
<feature type="region of interest" description="Disordered" evidence="9">
    <location>
        <begin position="463"/>
        <end position="510"/>
    </location>
</feature>
<dbReference type="RefSeq" id="WP_116348558.1">
    <property type="nucleotide sequence ID" value="NZ_NFZW01000043.1"/>
</dbReference>
<evidence type="ECO:0000256" key="3">
    <source>
        <dbReference type="ARBA" id="ARBA00022723"/>
    </source>
</evidence>
<comment type="function">
    <text evidence="8">Part of a membrane-bound complex that couples electron transfer with translocation of ions across the membrane.</text>
</comment>
<dbReference type="PROSITE" id="PS00198">
    <property type="entry name" value="4FE4S_FER_1"/>
    <property type="match status" value="1"/>
</dbReference>